<dbReference type="PANTHER" id="PTHR11480">
    <property type="entry name" value="SAPOSIN-RELATED"/>
    <property type="match status" value="1"/>
</dbReference>
<dbReference type="Gene3D" id="1.10.225.10">
    <property type="entry name" value="Saposin-like"/>
    <property type="match status" value="4"/>
</dbReference>
<accession>A0A1J4KHH6</accession>
<gene>
    <name evidence="4" type="ORF">TRFO_20237</name>
</gene>
<dbReference type="GeneID" id="94835986"/>
<dbReference type="GO" id="GO:0005764">
    <property type="term" value="C:lysosome"/>
    <property type="evidence" value="ECO:0007669"/>
    <property type="project" value="InterPro"/>
</dbReference>
<organism evidence="4 5">
    <name type="scientific">Tritrichomonas foetus</name>
    <dbReference type="NCBI Taxonomy" id="1144522"/>
    <lineage>
        <taxon>Eukaryota</taxon>
        <taxon>Metamonada</taxon>
        <taxon>Parabasalia</taxon>
        <taxon>Tritrichomonadida</taxon>
        <taxon>Tritrichomonadidae</taxon>
        <taxon>Tritrichomonas</taxon>
    </lineage>
</organism>
<feature type="domain" description="Saposin B-type" evidence="3">
    <location>
        <begin position="226"/>
        <end position="307"/>
    </location>
</feature>
<name>A0A1J4KHH6_9EUKA</name>
<dbReference type="InterPro" id="IPR008373">
    <property type="entry name" value="Saposin"/>
</dbReference>
<evidence type="ECO:0000256" key="2">
    <source>
        <dbReference type="ARBA" id="ARBA00023180"/>
    </source>
</evidence>
<dbReference type="PRINTS" id="PR01797">
    <property type="entry name" value="SAPOSIN"/>
</dbReference>
<evidence type="ECO:0000259" key="3">
    <source>
        <dbReference type="PROSITE" id="PS50015"/>
    </source>
</evidence>
<protein>
    <recommendedName>
        <fullName evidence="3">Saposin B-type domain-containing protein</fullName>
    </recommendedName>
</protein>
<keyword evidence="5" id="KW-1185">Reference proteome</keyword>
<evidence type="ECO:0000313" key="4">
    <source>
        <dbReference type="EMBL" id="OHT10482.1"/>
    </source>
</evidence>
<reference evidence="4" key="1">
    <citation type="submission" date="2016-10" db="EMBL/GenBank/DDBJ databases">
        <authorList>
            <person name="Benchimol M."/>
            <person name="Almeida L.G."/>
            <person name="Vasconcelos A.T."/>
            <person name="Perreira-Neves A."/>
            <person name="Rosa I.A."/>
            <person name="Tasca T."/>
            <person name="Bogo M.R."/>
            <person name="de Souza W."/>
        </authorList>
    </citation>
    <scope>NUCLEOTIDE SEQUENCE [LARGE SCALE GENOMIC DNA]</scope>
    <source>
        <strain evidence="4">K</strain>
    </source>
</reference>
<keyword evidence="2" id="KW-0325">Glycoprotein</keyword>
<dbReference type="InterPro" id="IPR011001">
    <property type="entry name" value="Saposin-like"/>
</dbReference>
<dbReference type="RefSeq" id="XP_068363618.1">
    <property type="nucleotide sequence ID" value="XM_068501282.1"/>
</dbReference>
<dbReference type="PANTHER" id="PTHR11480:SF3">
    <property type="entry name" value="BCDNA.GH08312"/>
    <property type="match status" value="1"/>
</dbReference>
<dbReference type="InterPro" id="IPR007856">
    <property type="entry name" value="SapB_1"/>
</dbReference>
<feature type="domain" description="Saposin B-type" evidence="3">
    <location>
        <begin position="130"/>
        <end position="211"/>
    </location>
</feature>
<dbReference type="VEuPathDB" id="TrichDB:TRFO_20237"/>
<dbReference type="AlphaFoldDB" id="A0A1J4KHH6"/>
<dbReference type="PROSITE" id="PS50015">
    <property type="entry name" value="SAP_B"/>
    <property type="match status" value="4"/>
</dbReference>
<dbReference type="InterPro" id="IPR051428">
    <property type="entry name" value="Sphingo_Act-Surfact_Prot"/>
</dbReference>
<proteinExistence type="predicted"/>
<dbReference type="Pfam" id="PF03489">
    <property type="entry name" value="SapB_2"/>
    <property type="match status" value="4"/>
</dbReference>
<evidence type="ECO:0000256" key="1">
    <source>
        <dbReference type="ARBA" id="ARBA00023157"/>
    </source>
</evidence>
<feature type="domain" description="Saposin B-type" evidence="3">
    <location>
        <begin position="347"/>
        <end position="424"/>
    </location>
</feature>
<sequence>MIAFLLTFAFSTHRVPRIPLGPNGLCETCNQAIQSVEDLLKNETKIAEITEAIKSYCANLAPPIDEACVGYVEKYVPLVVDLIESGLETGDICKKLGFCSAKPAQPKIGKLNFNPSLNRPKLQRRPSPANSIQCSICKSAISYIENCLKDEKVEEEIAEAVNGLCRQYPAPYDQACLDAVASYLPTIIQYLEQGLEDIDICSIFGLCSTQGAVARKLSRRRSTKGDSDVCILCTITVDYIDSCLKDQSVEEEIIEKVDSFCDTLSWLYSAACKLIASSYVPSIIHMIEEDLTSLDICHKIYLCTDTQVKLHQNHPFASLKRNKPVQIKVSASVSKPKKIVVPKSANAGLSCQICEQLIEYVKVLLQDGEIEEKIISLVEQLCATFPAPYSTLCDTVATQYIPYVIQLITDGISSSEICSSLGLC</sequence>
<dbReference type="SMART" id="SM00741">
    <property type="entry name" value="SapB"/>
    <property type="match status" value="4"/>
</dbReference>
<dbReference type="EMBL" id="MLAK01000610">
    <property type="protein sequence ID" value="OHT10482.1"/>
    <property type="molecule type" value="Genomic_DNA"/>
</dbReference>
<feature type="domain" description="Saposin B-type" evidence="3">
    <location>
        <begin position="22"/>
        <end position="103"/>
    </location>
</feature>
<dbReference type="Pfam" id="PF05184">
    <property type="entry name" value="SapB_1"/>
    <property type="match status" value="3"/>
</dbReference>
<dbReference type="InterPro" id="IPR008138">
    <property type="entry name" value="SapB_2"/>
</dbReference>
<comment type="caution">
    <text evidence="4">The sequence shown here is derived from an EMBL/GenBank/DDBJ whole genome shotgun (WGS) entry which is preliminary data.</text>
</comment>
<dbReference type="GO" id="GO:0006665">
    <property type="term" value="P:sphingolipid metabolic process"/>
    <property type="evidence" value="ECO:0007669"/>
    <property type="project" value="InterPro"/>
</dbReference>
<dbReference type="SUPFAM" id="SSF47862">
    <property type="entry name" value="Saposin"/>
    <property type="match status" value="3"/>
</dbReference>
<dbReference type="GO" id="GO:0016020">
    <property type="term" value="C:membrane"/>
    <property type="evidence" value="ECO:0007669"/>
    <property type="project" value="GOC"/>
</dbReference>
<dbReference type="Proteomes" id="UP000179807">
    <property type="component" value="Unassembled WGS sequence"/>
</dbReference>
<keyword evidence="1" id="KW-1015">Disulfide bond</keyword>
<dbReference type="InterPro" id="IPR008139">
    <property type="entry name" value="SaposinB_dom"/>
</dbReference>
<dbReference type="OrthoDB" id="69496at2759"/>
<evidence type="ECO:0000313" key="5">
    <source>
        <dbReference type="Proteomes" id="UP000179807"/>
    </source>
</evidence>